<gene>
    <name evidence="2" type="ORF">LIER_29207</name>
</gene>
<proteinExistence type="predicted"/>
<evidence type="ECO:0000256" key="1">
    <source>
        <dbReference type="SAM" id="MobiDB-lite"/>
    </source>
</evidence>
<dbReference type="AlphaFoldDB" id="A0AAV3RNG9"/>
<dbReference type="Proteomes" id="UP001454036">
    <property type="component" value="Unassembled WGS sequence"/>
</dbReference>
<reference evidence="2 3" key="1">
    <citation type="submission" date="2024-01" db="EMBL/GenBank/DDBJ databases">
        <title>The complete chloroplast genome sequence of Lithospermum erythrorhizon: insights into the phylogenetic relationship among Boraginaceae species and the maternal lineages of purple gromwells.</title>
        <authorList>
            <person name="Okada T."/>
            <person name="Watanabe K."/>
        </authorList>
    </citation>
    <scope>NUCLEOTIDE SEQUENCE [LARGE SCALE GENOMIC DNA]</scope>
</reference>
<comment type="caution">
    <text evidence="2">The sequence shown here is derived from an EMBL/GenBank/DDBJ whole genome shotgun (WGS) entry which is preliminary data.</text>
</comment>
<evidence type="ECO:0000313" key="2">
    <source>
        <dbReference type="EMBL" id="GAA0176162.1"/>
    </source>
</evidence>
<keyword evidence="3" id="KW-1185">Reference proteome</keyword>
<feature type="region of interest" description="Disordered" evidence="1">
    <location>
        <begin position="1"/>
        <end position="35"/>
    </location>
</feature>
<accession>A0AAV3RNG9</accession>
<evidence type="ECO:0000313" key="3">
    <source>
        <dbReference type="Proteomes" id="UP001454036"/>
    </source>
</evidence>
<feature type="compositionally biased region" description="Polar residues" evidence="1">
    <location>
        <begin position="25"/>
        <end position="35"/>
    </location>
</feature>
<name>A0AAV3RNG9_LITER</name>
<dbReference type="EMBL" id="BAABME010009981">
    <property type="protein sequence ID" value="GAA0176162.1"/>
    <property type="molecule type" value="Genomic_DNA"/>
</dbReference>
<protein>
    <submittedName>
        <fullName evidence="2">Uncharacterized protein</fullName>
    </submittedName>
</protein>
<organism evidence="2 3">
    <name type="scientific">Lithospermum erythrorhizon</name>
    <name type="common">Purple gromwell</name>
    <name type="synonym">Lithospermum officinale var. erythrorhizon</name>
    <dbReference type="NCBI Taxonomy" id="34254"/>
    <lineage>
        <taxon>Eukaryota</taxon>
        <taxon>Viridiplantae</taxon>
        <taxon>Streptophyta</taxon>
        <taxon>Embryophyta</taxon>
        <taxon>Tracheophyta</taxon>
        <taxon>Spermatophyta</taxon>
        <taxon>Magnoliopsida</taxon>
        <taxon>eudicotyledons</taxon>
        <taxon>Gunneridae</taxon>
        <taxon>Pentapetalae</taxon>
        <taxon>asterids</taxon>
        <taxon>lamiids</taxon>
        <taxon>Boraginales</taxon>
        <taxon>Boraginaceae</taxon>
        <taxon>Boraginoideae</taxon>
        <taxon>Lithospermeae</taxon>
        <taxon>Lithospermum</taxon>
    </lineage>
</organism>
<sequence>MDKGGDGFKPPDGFTSRSELGGGETSQVAAASGSYSSAMKRVQSSYKRMDLTFVAPTWVEGKPLVELPTSVVMAGTE</sequence>